<evidence type="ECO:0000313" key="17">
    <source>
        <dbReference type="EMBL" id="ELZ00324.1"/>
    </source>
</evidence>
<evidence type="ECO:0000256" key="10">
    <source>
        <dbReference type="ARBA" id="ARBA00022777"/>
    </source>
</evidence>
<keyword evidence="8 13" id="KW-0808">Transferase</keyword>
<proteinExistence type="inferred from homology"/>
<evidence type="ECO:0000256" key="15">
    <source>
        <dbReference type="PIRSR" id="PIRSR000724-2"/>
    </source>
</evidence>
<dbReference type="PATRIC" id="fig|29540.5.peg.2384"/>
<keyword evidence="9 13" id="KW-0547">Nucleotide-binding</keyword>
<gene>
    <name evidence="13 17" type="primary">pgk</name>
    <name evidence="17" type="ORF">C481_11779</name>
</gene>
<dbReference type="GO" id="GO:0043531">
    <property type="term" value="F:ADP binding"/>
    <property type="evidence" value="ECO:0007669"/>
    <property type="project" value="TreeGrafter"/>
</dbReference>
<dbReference type="PRINTS" id="PR00477">
    <property type="entry name" value="PHGLYCKINASE"/>
</dbReference>
<feature type="binding site" evidence="13 14">
    <location>
        <begin position="20"/>
        <end position="22"/>
    </location>
    <ligand>
        <name>substrate</name>
    </ligand>
</feature>
<dbReference type="GO" id="GO:0004618">
    <property type="term" value="F:phosphoglycerate kinase activity"/>
    <property type="evidence" value="ECO:0007669"/>
    <property type="project" value="UniProtKB-UniRule"/>
</dbReference>
<dbReference type="UniPathway" id="UPA00109">
    <property type="reaction ID" value="UER00185"/>
</dbReference>
<evidence type="ECO:0000256" key="11">
    <source>
        <dbReference type="ARBA" id="ARBA00022840"/>
    </source>
</evidence>
<comment type="subcellular location">
    <subcellularLocation>
        <location evidence="2 13">Cytoplasm</location>
    </subcellularLocation>
</comment>
<sequence length="410" mass="43721">MIDTLDDLDVEGTTVGVRVDINSPIADDGSLADDARLRAHVDTLSELLERSGRVAVLAHQGRPGGDDFGCLSPHADRLSDLLGRPVDYVDATFSQAAREAVQSLEDGDCVVLENTRFYSEEYMEFDPDRAARTQLVANLAPVLDAYVNDAFAAAHRSQPSLVGFPTVVPGYAGRVMESELDVLGSIEETPEPRIYVLGGAKVPDSIDVAWSVLEKDLADHILTAGVVANVFLIADGVDLGDASSDFIYEQGYWDEIDRASDLLDAYGDRIALPRDVAVDRDDGRHELGVNALPPQEGEAAMDIGSSTLAYYERLLEDAGTVILNGPAGVFEDDRFELGTRRLYGAATDVPTSIVGGGDTASALRRLGVEGFSHVSTGGGAALQMLTADQLPAVSALERTVDTASDRNDGH</sequence>
<evidence type="ECO:0000256" key="4">
    <source>
        <dbReference type="ARBA" id="ARBA00008982"/>
    </source>
</evidence>
<protein>
    <recommendedName>
        <fullName evidence="6 13">Phosphoglycerate kinase</fullName>
        <ecNumber evidence="5 13">2.7.2.3</ecNumber>
    </recommendedName>
</protein>
<dbReference type="Proteomes" id="UP000011554">
    <property type="component" value="Unassembled WGS sequence"/>
</dbReference>
<feature type="binding site" evidence="14">
    <location>
        <position position="36"/>
    </location>
    <ligand>
        <name>(2R)-3-phosphoglycerate</name>
        <dbReference type="ChEBI" id="CHEBI:58272"/>
    </ligand>
</feature>
<evidence type="ECO:0000256" key="5">
    <source>
        <dbReference type="ARBA" id="ARBA00013061"/>
    </source>
</evidence>
<feature type="binding site" evidence="13">
    <location>
        <position position="156"/>
    </location>
    <ligand>
        <name>substrate</name>
    </ligand>
</feature>
<dbReference type="FunFam" id="3.40.50.1260:FF:000012">
    <property type="entry name" value="Phosphoglycerate kinase"/>
    <property type="match status" value="1"/>
</dbReference>
<dbReference type="STRING" id="29540.C481_11779"/>
<feature type="binding site" evidence="13 14">
    <location>
        <begin position="59"/>
        <end position="62"/>
    </location>
    <ligand>
        <name>substrate</name>
    </ligand>
</feature>
<dbReference type="SUPFAM" id="SSF53748">
    <property type="entry name" value="Phosphoglycerate kinase"/>
    <property type="match status" value="1"/>
</dbReference>
<evidence type="ECO:0000256" key="2">
    <source>
        <dbReference type="ARBA" id="ARBA00004496"/>
    </source>
</evidence>
<dbReference type="OrthoDB" id="6575at2157"/>
<dbReference type="eggNOG" id="arCOG00496">
    <property type="taxonomic scope" value="Archaea"/>
</dbReference>
<evidence type="ECO:0000256" key="16">
    <source>
        <dbReference type="RuleBase" id="RU000532"/>
    </source>
</evidence>
<dbReference type="Gene3D" id="3.40.50.1260">
    <property type="entry name" value="Phosphoglycerate kinase, N-terminal domain"/>
    <property type="match status" value="2"/>
</dbReference>
<accession>M0ASG5</accession>
<dbReference type="PANTHER" id="PTHR11406:SF23">
    <property type="entry name" value="PHOSPHOGLYCERATE KINASE 1, CHLOROPLASTIC-RELATED"/>
    <property type="match status" value="1"/>
</dbReference>
<evidence type="ECO:0000256" key="3">
    <source>
        <dbReference type="ARBA" id="ARBA00004838"/>
    </source>
</evidence>
<keyword evidence="12 13" id="KW-0324">Glycolysis</keyword>
<keyword evidence="11 13" id="KW-0067">ATP-binding</keyword>
<dbReference type="RefSeq" id="WP_006109387.1">
    <property type="nucleotide sequence ID" value="NZ_AOIO01000030.1"/>
</dbReference>
<comment type="caution">
    <text evidence="17">The sequence shown here is derived from an EMBL/GenBank/DDBJ whole genome shotgun (WGS) entry which is preliminary data.</text>
</comment>
<keyword evidence="10 13" id="KW-0418">Kinase</keyword>
<evidence type="ECO:0000256" key="8">
    <source>
        <dbReference type="ARBA" id="ARBA00022679"/>
    </source>
</evidence>
<evidence type="ECO:0000256" key="9">
    <source>
        <dbReference type="ARBA" id="ARBA00022741"/>
    </source>
</evidence>
<dbReference type="PANTHER" id="PTHR11406">
    <property type="entry name" value="PHOSPHOGLYCERATE KINASE"/>
    <property type="match status" value="1"/>
</dbReference>
<comment type="subunit">
    <text evidence="13">Monomer.</text>
</comment>
<evidence type="ECO:0000256" key="7">
    <source>
        <dbReference type="ARBA" id="ARBA00022490"/>
    </source>
</evidence>
<comment type="caution">
    <text evidence="13">Lacks conserved residue(s) required for the propagation of feature annotation.</text>
</comment>
<feature type="binding site" evidence="13">
    <location>
        <position position="36"/>
    </location>
    <ligand>
        <name>substrate</name>
    </ligand>
</feature>
<name>M0ASG5_NATA1</name>
<dbReference type="InterPro" id="IPR036043">
    <property type="entry name" value="Phosphoglycerate_kinase_sf"/>
</dbReference>
<dbReference type="AlphaFoldDB" id="M0ASG5"/>
<dbReference type="GO" id="GO:0006094">
    <property type="term" value="P:gluconeogenesis"/>
    <property type="evidence" value="ECO:0007669"/>
    <property type="project" value="TreeGrafter"/>
</dbReference>
<dbReference type="HAMAP" id="MF_00145">
    <property type="entry name" value="Phosphoglyc_kinase"/>
    <property type="match status" value="1"/>
</dbReference>
<keyword evidence="7 13" id="KW-0963">Cytoplasm</keyword>
<evidence type="ECO:0000256" key="13">
    <source>
        <dbReference type="HAMAP-Rule" id="MF_00145"/>
    </source>
</evidence>
<evidence type="ECO:0000256" key="6">
    <source>
        <dbReference type="ARBA" id="ARBA00016471"/>
    </source>
</evidence>
<comment type="similarity">
    <text evidence="4 13 16">Belongs to the phosphoglycerate kinase family.</text>
</comment>
<evidence type="ECO:0000256" key="12">
    <source>
        <dbReference type="ARBA" id="ARBA00023152"/>
    </source>
</evidence>
<feature type="binding site" evidence="13 15">
    <location>
        <begin position="356"/>
        <end position="359"/>
    </location>
    <ligand>
        <name>ATP</name>
        <dbReference type="ChEBI" id="CHEBI:30616"/>
    </ligand>
</feature>
<comment type="pathway">
    <text evidence="3 13">Carbohydrate degradation; glycolysis; pyruvate from D-glyceraldehyde 3-phosphate: step 2/5.</text>
</comment>
<evidence type="ECO:0000313" key="18">
    <source>
        <dbReference type="Proteomes" id="UP000011554"/>
    </source>
</evidence>
<organism evidence="17 18">
    <name type="scientific">Natrialba asiatica (strain ATCC 700177 / DSM 12278 / JCM 9576 / FERM P-10747 / NBRC 102637 / 172P1)</name>
    <dbReference type="NCBI Taxonomy" id="29540"/>
    <lineage>
        <taxon>Archaea</taxon>
        <taxon>Methanobacteriati</taxon>
        <taxon>Methanobacteriota</taxon>
        <taxon>Stenosarchaea group</taxon>
        <taxon>Halobacteria</taxon>
        <taxon>Halobacteriales</taxon>
        <taxon>Natrialbaceae</taxon>
        <taxon>Natrialba</taxon>
    </lineage>
</organism>
<reference evidence="17 18" key="1">
    <citation type="journal article" date="2014" name="PLoS Genet.">
        <title>Phylogenetically driven sequencing of extremely halophilic archaea reveals strategies for static and dynamic osmo-response.</title>
        <authorList>
            <person name="Becker E.A."/>
            <person name="Seitzer P.M."/>
            <person name="Tritt A."/>
            <person name="Larsen D."/>
            <person name="Krusor M."/>
            <person name="Yao A.I."/>
            <person name="Wu D."/>
            <person name="Madern D."/>
            <person name="Eisen J.A."/>
            <person name="Darling A.E."/>
            <person name="Facciotti M.T."/>
        </authorList>
    </citation>
    <scope>NUCLEOTIDE SEQUENCE [LARGE SCALE GENOMIC DNA]</scope>
    <source>
        <strain evidence="17 18">DSM 12278</strain>
    </source>
</reference>
<feature type="binding site" evidence="14">
    <location>
        <position position="156"/>
    </location>
    <ligand>
        <name>(2R)-3-phosphoglycerate</name>
        <dbReference type="ChEBI" id="CHEBI:58272"/>
    </ligand>
</feature>
<dbReference type="Pfam" id="PF00162">
    <property type="entry name" value="PGK"/>
    <property type="match status" value="1"/>
</dbReference>
<evidence type="ECO:0000256" key="1">
    <source>
        <dbReference type="ARBA" id="ARBA00000642"/>
    </source>
</evidence>
<dbReference type="GO" id="GO:0005829">
    <property type="term" value="C:cytosol"/>
    <property type="evidence" value="ECO:0007669"/>
    <property type="project" value="TreeGrafter"/>
</dbReference>
<feature type="binding site" evidence="13 15">
    <location>
        <position position="331"/>
    </location>
    <ligand>
        <name>ATP</name>
        <dbReference type="ChEBI" id="CHEBI:30616"/>
    </ligand>
</feature>
<dbReference type="PIRSF" id="PIRSF000724">
    <property type="entry name" value="Pgk"/>
    <property type="match status" value="1"/>
</dbReference>
<dbReference type="EMBL" id="AOIO01000030">
    <property type="protein sequence ID" value="ELZ00324.1"/>
    <property type="molecule type" value="Genomic_DNA"/>
</dbReference>
<dbReference type="FunFam" id="3.40.50.1260:FF:000006">
    <property type="entry name" value="Phosphoglycerate kinase"/>
    <property type="match status" value="1"/>
</dbReference>
<dbReference type="GO" id="GO:0006096">
    <property type="term" value="P:glycolytic process"/>
    <property type="evidence" value="ECO:0007669"/>
    <property type="project" value="UniProtKB-UniRule"/>
</dbReference>
<feature type="binding site" evidence="14">
    <location>
        <position position="116"/>
    </location>
    <ligand>
        <name>(2R)-3-phosphoglycerate</name>
        <dbReference type="ChEBI" id="CHEBI:58272"/>
    </ligand>
</feature>
<evidence type="ECO:0000256" key="14">
    <source>
        <dbReference type="PIRSR" id="PIRSR000724-1"/>
    </source>
</evidence>
<dbReference type="EC" id="2.7.2.3" evidence="5 13"/>
<dbReference type="InterPro" id="IPR015824">
    <property type="entry name" value="Phosphoglycerate_kinase_N"/>
</dbReference>
<comment type="catalytic activity">
    <reaction evidence="1 13 16">
        <text>(2R)-3-phosphoglycerate + ATP = (2R)-3-phospho-glyceroyl phosphate + ADP</text>
        <dbReference type="Rhea" id="RHEA:14801"/>
        <dbReference type="ChEBI" id="CHEBI:30616"/>
        <dbReference type="ChEBI" id="CHEBI:57604"/>
        <dbReference type="ChEBI" id="CHEBI:58272"/>
        <dbReference type="ChEBI" id="CHEBI:456216"/>
        <dbReference type="EC" id="2.7.2.3"/>
    </reaction>
</comment>
<dbReference type="GO" id="GO:0005524">
    <property type="term" value="F:ATP binding"/>
    <property type="evidence" value="ECO:0007669"/>
    <property type="project" value="UniProtKB-KW"/>
</dbReference>
<keyword evidence="18" id="KW-1185">Reference proteome</keyword>
<feature type="binding site" evidence="13">
    <location>
        <position position="116"/>
    </location>
    <ligand>
        <name>substrate</name>
    </ligand>
</feature>
<dbReference type="InterPro" id="IPR001576">
    <property type="entry name" value="Phosphoglycerate_kinase"/>
</dbReference>